<dbReference type="EMBL" id="SDRB02007967">
    <property type="protein sequence ID" value="THG10263.1"/>
    <property type="molecule type" value="Genomic_DNA"/>
</dbReference>
<accession>A0A4S4E329</accession>
<feature type="compositionally biased region" description="Low complexity" evidence="1">
    <location>
        <begin position="233"/>
        <end position="252"/>
    </location>
</feature>
<dbReference type="PANTHER" id="PTHR46325">
    <property type="entry name" value="CRIB DOMAIN-CONTAINING PROTEIN RIC8"/>
    <property type="match status" value="1"/>
</dbReference>
<organism evidence="3 4">
    <name type="scientific">Camellia sinensis var. sinensis</name>
    <name type="common">China tea</name>
    <dbReference type="NCBI Taxonomy" id="542762"/>
    <lineage>
        <taxon>Eukaryota</taxon>
        <taxon>Viridiplantae</taxon>
        <taxon>Streptophyta</taxon>
        <taxon>Embryophyta</taxon>
        <taxon>Tracheophyta</taxon>
        <taxon>Spermatophyta</taxon>
        <taxon>Magnoliopsida</taxon>
        <taxon>eudicotyledons</taxon>
        <taxon>Gunneridae</taxon>
        <taxon>Pentapetalae</taxon>
        <taxon>asterids</taxon>
        <taxon>Ericales</taxon>
        <taxon>Theaceae</taxon>
        <taxon>Camellia</taxon>
    </lineage>
</organism>
<feature type="compositionally biased region" description="Basic and acidic residues" evidence="1">
    <location>
        <begin position="283"/>
        <end position="292"/>
    </location>
</feature>
<dbReference type="STRING" id="542762.A0A4S4E329"/>
<dbReference type="Proteomes" id="UP000306102">
    <property type="component" value="Unassembled WGS sequence"/>
</dbReference>
<dbReference type="InterPro" id="IPR000095">
    <property type="entry name" value="CRIB_dom"/>
</dbReference>
<reference evidence="3 4" key="1">
    <citation type="journal article" date="2018" name="Proc. Natl. Acad. Sci. U.S.A.">
        <title>Draft genome sequence of Camellia sinensis var. sinensis provides insights into the evolution of the tea genome and tea quality.</title>
        <authorList>
            <person name="Wei C."/>
            <person name="Yang H."/>
            <person name="Wang S."/>
            <person name="Zhao J."/>
            <person name="Liu C."/>
            <person name="Gao L."/>
            <person name="Xia E."/>
            <person name="Lu Y."/>
            <person name="Tai Y."/>
            <person name="She G."/>
            <person name="Sun J."/>
            <person name="Cao H."/>
            <person name="Tong W."/>
            <person name="Gao Q."/>
            <person name="Li Y."/>
            <person name="Deng W."/>
            <person name="Jiang X."/>
            <person name="Wang W."/>
            <person name="Chen Q."/>
            <person name="Zhang S."/>
            <person name="Li H."/>
            <person name="Wu J."/>
            <person name="Wang P."/>
            <person name="Li P."/>
            <person name="Shi C."/>
            <person name="Zheng F."/>
            <person name="Jian J."/>
            <person name="Huang B."/>
            <person name="Shan D."/>
            <person name="Shi M."/>
            <person name="Fang C."/>
            <person name="Yue Y."/>
            <person name="Li F."/>
            <person name="Li D."/>
            <person name="Wei S."/>
            <person name="Han B."/>
            <person name="Jiang C."/>
            <person name="Yin Y."/>
            <person name="Xia T."/>
            <person name="Zhang Z."/>
            <person name="Bennetzen J.L."/>
            <person name="Zhao S."/>
            <person name="Wan X."/>
        </authorList>
    </citation>
    <scope>NUCLEOTIDE SEQUENCE [LARGE SCALE GENOMIC DNA]</scope>
    <source>
        <strain evidence="4">cv. Shuchazao</strain>
        <tissue evidence="3">Leaf</tissue>
    </source>
</reference>
<dbReference type="FunFam" id="3.90.810.10:FF:000029">
    <property type="entry name" value="Elongation factor Ts, mitochondrial"/>
    <property type="match status" value="1"/>
</dbReference>
<dbReference type="CDD" id="cd00132">
    <property type="entry name" value="CRIB"/>
    <property type="match status" value="1"/>
</dbReference>
<dbReference type="PROSITE" id="PS50108">
    <property type="entry name" value="CRIB"/>
    <property type="match status" value="1"/>
</dbReference>
<dbReference type="Pfam" id="PF00786">
    <property type="entry name" value="PBD"/>
    <property type="match status" value="1"/>
</dbReference>
<feature type="compositionally biased region" description="Polar residues" evidence="1">
    <location>
        <begin position="116"/>
        <end position="135"/>
    </location>
</feature>
<feature type="region of interest" description="Disordered" evidence="1">
    <location>
        <begin position="99"/>
        <end position="298"/>
    </location>
</feature>
<dbReference type="SMART" id="SM00285">
    <property type="entry name" value="PBD"/>
    <property type="match status" value="1"/>
</dbReference>
<dbReference type="AlphaFoldDB" id="A0A4S4E329"/>
<feature type="compositionally biased region" description="Basic residues" evidence="1">
    <location>
        <begin position="223"/>
        <end position="232"/>
    </location>
</feature>
<feature type="compositionally biased region" description="Polar residues" evidence="1">
    <location>
        <begin position="205"/>
        <end position="218"/>
    </location>
</feature>
<feature type="domain" description="CRIB" evidence="2">
    <location>
        <begin position="83"/>
        <end position="96"/>
    </location>
</feature>
<dbReference type="PANTHER" id="PTHR46325:SF20">
    <property type="entry name" value="CRIB DOMAIN-CONTAINING PROTEIN RIC10"/>
    <property type="match status" value="1"/>
</dbReference>
<evidence type="ECO:0000313" key="4">
    <source>
        <dbReference type="Proteomes" id="UP000306102"/>
    </source>
</evidence>
<evidence type="ECO:0000256" key="1">
    <source>
        <dbReference type="SAM" id="MobiDB-lite"/>
    </source>
</evidence>
<protein>
    <recommendedName>
        <fullName evidence="2">CRIB domain-containing protein</fullName>
    </recommendedName>
</protein>
<keyword evidence="4" id="KW-1185">Reference proteome</keyword>
<feature type="compositionally biased region" description="Polar residues" evidence="1">
    <location>
        <begin position="253"/>
        <end position="276"/>
    </location>
</feature>
<proteinExistence type="predicted"/>
<evidence type="ECO:0000313" key="3">
    <source>
        <dbReference type="EMBL" id="THG10263.1"/>
    </source>
</evidence>
<comment type="caution">
    <text evidence="3">The sequence shown here is derived from an EMBL/GenBank/DDBJ whole genome shotgun (WGS) entry which is preliminary data.</text>
</comment>
<evidence type="ECO:0000259" key="2">
    <source>
        <dbReference type="PROSITE" id="PS50108"/>
    </source>
</evidence>
<dbReference type="InterPro" id="IPR036936">
    <property type="entry name" value="CRIB_dom_sf"/>
</dbReference>
<gene>
    <name evidence="3" type="ORF">TEA_003665</name>
</gene>
<dbReference type="Gene3D" id="3.90.810.10">
    <property type="entry name" value="CRIB domain"/>
    <property type="match status" value="1"/>
</dbReference>
<name>A0A4S4E329_CAMSN</name>
<sequence length="298" mass="32921">MFVSWNYAGLVGEFGVIFLLRKWSSPWHCLPFCSEEDHKHHRVQQKQLKGGRFLALMAMKGIFKGFKYITQIFENEKEQEIVIGNPTDVKHVAHIGWDGPSANTPSWMNEFKGTPEVSSMSSNGEVKAQSPNKDSLLQDITEMSKPSGDPLDCLPRHSSNKPKQSRRGSNSMDSPTRDPNKPRRHKNSGSFDSPTRESSKRAIRLQNSNLGLDSTSQDPHPPKMPKKSRGKTSKGTSSVVSNRSSKSKGPSSLTGNNQYSDPGSGQGVNNNGTCPNSVLEMYEDGKECDAKSRGIRAL</sequence>